<dbReference type="GO" id="GO:0016757">
    <property type="term" value="F:glycosyltransferase activity"/>
    <property type="evidence" value="ECO:0007669"/>
    <property type="project" value="UniProtKB-KW"/>
</dbReference>
<keyword evidence="1" id="KW-0328">Glycosyltransferase</keyword>
<dbReference type="Gene3D" id="3.40.50.2000">
    <property type="entry name" value="Glycogen Phosphorylase B"/>
    <property type="match status" value="2"/>
</dbReference>
<proteinExistence type="predicted"/>
<evidence type="ECO:0000313" key="5">
    <source>
        <dbReference type="Proteomes" id="UP000196778"/>
    </source>
</evidence>
<evidence type="ECO:0000313" key="4">
    <source>
        <dbReference type="EMBL" id="SJN16037.1"/>
    </source>
</evidence>
<dbReference type="EMBL" id="FUKR01000003">
    <property type="protein sequence ID" value="SJN16037.1"/>
    <property type="molecule type" value="Genomic_DNA"/>
</dbReference>
<dbReference type="Proteomes" id="UP000196778">
    <property type="component" value="Unassembled WGS sequence"/>
</dbReference>
<evidence type="ECO:0000259" key="3">
    <source>
        <dbReference type="Pfam" id="PF13439"/>
    </source>
</evidence>
<protein>
    <submittedName>
        <fullName evidence="4">Glycosyl transferase, group 1</fullName>
    </submittedName>
</protein>
<dbReference type="PANTHER" id="PTHR12526">
    <property type="entry name" value="GLYCOSYLTRANSFERASE"/>
    <property type="match status" value="1"/>
</dbReference>
<dbReference type="PANTHER" id="PTHR12526:SF510">
    <property type="entry name" value="D-INOSITOL 3-PHOSPHATE GLYCOSYLTRANSFERASE"/>
    <property type="match status" value="1"/>
</dbReference>
<dbReference type="AlphaFoldDB" id="A0A1R4I882"/>
<accession>A0A1R4I882</accession>
<keyword evidence="5" id="KW-1185">Reference proteome</keyword>
<dbReference type="CDD" id="cd03801">
    <property type="entry name" value="GT4_PimA-like"/>
    <property type="match status" value="1"/>
</dbReference>
<dbReference type="Pfam" id="PF13692">
    <property type="entry name" value="Glyco_trans_1_4"/>
    <property type="match status" value="1"/>
</dbReference>
<dbReference type="InterPro" id="IPR028098">
    <property type="entry name" value="Glyco_trans_4-like_N"/>
</dbReference>
<organism evidence="4 5">
    <name type="scientific">Mycetocola reblochoni REB411</name>
    <dbReference type="NCBI Taxonomy" id="1255698"/>
    <lineage>
        <taxon>Bacteria</taxon>
        <taxon>Bacillati</taxon>
        <taxon>Actinomycetota</taxon>
        <taxon>Actinomycetes</taxon>
        <taxon>Micrococcales</taxon>
        <taxon>Microbacteriaceae</taxon>
        <taxon>Mycetocola</taxon>
    </lineage>
</organism>
<dbReference type="SUPFAM" id="SSF53756">
    <property type="entry name" value="UDP-Glycosyltransferase/glycogen phosphorylase"/>
    <property type="match status" value="1"/>
</dbReference>
<gene>
    <name evidence="4" type="ORF">FM119_00325</name>
</gene>
<evidence type="ECO:0000256" key="1">
    <source>
        <dbReference type="ARBA" id="ARBA00022676"/>
    </source>
</evidence>
<sequence>MSAAPAPRRSPVGAHQPSAPLALLAHPSAELYGSDRVLLESISALREDGFRVVVVLPSDGPLTAAALERGASVIVTPSLVLRKSLLRPRGLLRLLTAGPVLVLRHRALLRRLRPEVVVVNTVTVPGWLIASRLASIPAVCHVHEAERSASSLVRRGLNAPLVLARRVIANSVFSRDTLLDATPRLAARSVVVYNGVEGPRTATAPRSALDTAPLRLAFLGRISERKGAAVAVESLIELRRHGVDARLTLIGDVFPGYEWFRDRLRQRIAESGVGDHVVEAGFVDPVWPLLDDADIVLIPSVADEPFGNTAVEAVLAARPTVVSDTSGLREAGAVFDSVVSVPPGDARALAEAVVRIVEDWPAARERARRSAVDAAERYGVPRYRERFAAEVRAAVPDLAHPRAASDHGRNASPTTT</sequence>
<dbReference type="Pfam" id="PF13439">
    <property type="entry name" value="Glyco_transf_4"/>
    <property type="match status" value="1"/>
</dbReference>
<dbReference type="OrthoDB" id="8878585at2"/>
<feature type="domain" description="Glycosyltransferase subfamily 4-like N-terminal" evidence="3">
    <location>
        <begin position="33"/>
        <end position="196"/>
    </location>
</feature>
<name>A0A1R4I882_9MICO</name>
<keyword evidence="2 4" id="KW-0808">Transferase</keyword>
<evidence type="ECO:0000256" key="2">
    <source>
        <dbReference type="ARBA" id="ARBA00022679"/>
    </source>
</evidence>
<dbReference type="RefSeq" id="WP_087135702.1">
    <property type="nucleotide sequence ID" value="NZ_FUKR01000003.1"/>
</dbReference>
<reference evidence="5" key="1">
    <citation type="submission" date="2017-02" db="EMBL/GenBank/DDBJ databases">
        <authorList>
            <person name="Dridi B."/>
        </authorList>
    </citation>
    <scope>NUCLEOTIDE SEQUENCE [LARGE SCALE GENOMIC DNA]</scope>
    <source>
        <strain evidence="5">EB411</strain>
    </source>
</reference>